<reference evidence="1 2" key="1">
    <citation type="journal article" date="2017" name="Nat. Commun.">
        <title>Genome assembly with in vitro proximity ligation data and whole-genome triplication in lettuce.</title>
        <authorList>
            <person name="Reyes-Chin-Wo S."/>
            <person name="Wang Z."/>
            <person name="Yang X."/>
            <person name="Kozik A."/>
            <person name="Arikit S."/>
            <person name="Song C."/>
            <person name="Xia L."/>
            <person name="Froenicke L."/>
            <person name="Lavelle D.O."/>
            <person name="Truco M.J."/>
            <person name="Xia R."/>
            <person name="Zhu S."/>
            <person name="Xu C."/>
            <person name="Xu H."/>
            <person name="Xu X."/>
            <person name="Cox K."/>
            <person name="Korf I."/>
            <person name="Meyers B.C."/>
            <person name="Michelmore R.W."/>
        </authorList>
    </citation>
    <scope>NUCLEOTIDE SEQUENCE [LARGE SCALE GENOMIC DNA]</scope>
    <source>
        <strain evidence="2">cv. Salinas</strain>
        <tissue evidence="1">Seedlings</tissue>
    </source>
</reference>
<proteinExistence type="predicted"/>
<dbReference type="PANTHER" id="PTHR45786">
    <property type="entry name" value="DNA BINDING PROTEIN-LIKE"/>
    <property type="match status" value="1"/>
</dbReference>
<dbReference type="Proteomes" id="UP000235145">
    <property type="component" value="Unassembled WGS sequence"/>
</dbReference>
<dbReference type="EMBL" id="NBSK02000004">
    <property type="protein sequence ID" value="KAJ0210457.1"/>
    <property type="molecule type" value="Genomic_DNA"/>
</dbReference>
<evidence type="ECO:0000313" key="2">
    <source>
        <dbReference type="Proteomes" id="UP000235145"/>
    </source>
</evidence>
<comment type="caution">
    <text evidence="1">The sequence shown here is derived from an EMBL/GenBank/DDBJ whole genome shotgun (WGS) entry which is preliminary data.</text>
</comment>
<dbReference type="AlphaFoldDB" id="A0A9R1VN26"/>
<keyword evidence="2" id="KW-1185">Reference proteome</keyword>
<name>A0A9R1VN26_LACSA</name>
<protein>
    <submittedName>
        <fullName evidence="1">Uncharacterized protein</fullName>
    </submittedName>
</protein>
<sequence>MNGLFPFCLFGYGRGEKRPCSDVASSSNSAPISGYRTVRRRLYRRTNALALLPEYLDCGHSDFVCDYYGAFFWFGERYLKLSTVQHLRNHRCCRGGLVVLPYPSRMSHEFIALFHDDRFLRDIRAYNSMLCMTSFGANVDDHVNDSHGPFVFKISGQISHKIGSLCPDP</sequence>
<accession>A0A9R1VN26</accession>
<evidence type="ECO:0000313" key="1">
    <source>
        <dbReference type="EMBL" id="KAJ0210457.1"/>
    </source>
</evidence>
<gene>
    <name evidence="1" type="ORF">LSAT_V11C400192000</name>
</gene>
<organism evidence="1 2">
    <name type="scientific">Lactuca sativa</name>
    <name type="common">Garden lettuce</name>
    <dbReference type="NCBI Taxonomy" id="4236"/>
    <lineage>
        <taxon>Eukaryota</taxon>
        <taxon>Viridiplantae</taxon>
        <taxon>Streptophyta</taxon>
        <taxon>Embryophyta</taxon>
        <taxon>Tracheophyta</taxon>
        <taxon>Spermatophyta</taxon>
        <taxon>Magnoliopsida</taxon>
        <taxon>eudicotyledons</taxon>
        <taxon>Gunneridae</taxon>
        <taxon>Pentapetalae</taxon>
        <taxon>asterids</taxon>
        <taxon>campanulids</taxon>
        <taxon>Asterales</taxon>
        <taxon>Asteraceae</taxon>
        <taxon>Cichorioideae</taxon>
        <taxon>Cichorieae</taxon>
        <taxon>Lactucinae</taxon>
        <taxon>Lactuca</taxon>
    </lineage>
</organism>
<dbReference type="PANTHER" id="PTHR45786:SF77">
    <property type="entry name" value="HELITRON HELICASE-LIKE DOMAIN-CONTAINING PROTEIN-RELATED"/>
    <property type="match status" value="1"/>
</dbReference>